<accession>A0A7S9X5W0</accession>
<name>A0A7S9X5W0_9BACT</name>
<dbReference type="AlphaFoldDB" id="A0A7S9X5W0"/>
<evidence type="ECO:0000313" key="1">
    <source>
        <dbReference type="EMBL" id="QPI05880.1"/>
    </source>
</evidence>
<evidence type="ECO:0000313" key="2">
    <source>
        <dbReference type="Proteomes" id="UP000594535"/>
    </source>
</evidence>
<reference evidence="1 2" key="1">
    <citation type="journal article" date="2020" name="Microb. Genom.">
        <title>Analysis of complete Campylobacter concisus genomes identifies genomospecies features, secretion systems and novel plasmids and their association with severe ulcerative colitis.</title>
        <authorList>
            <person name="Liu F."/>
            <person name="Chen S."/>
            <person name="Luu L.D.W."/>
            <person name="Lee S.A."/>
            <person name="Tay A.C.Y."/>
            <person name="Wu R."/>
            <person name="Riordan S.M."/>
            <person name="Lan R."/>
            <person name="Liu L."/>
            <person name="Zhang L."/>
        </authorList>
    </citation>
    <scope>NUCLEOTIDE SEQUENCE [LARGE SCALE GENOMIC DNA]</scope>
    <source>
        <strain evidence="1 2">H9O-S2</strain>
    </source>
</reference>
<protein>
    <submittedName>
        <fullName evidence="1">Uncharacterized protein</fullName>
    </submittedName>
</protein>
<dbReference type="RefSeq" id="WP_035169753.1">
    <property type="nucleotide sequence ID" value="NZ_CP049232.1"/>
</dbReference>
<dbReference type="Proteomes" id="UP000594535">
    <property type="component" value="Chromosome"/>
</dbReference>
<organism evidence="1 2">
    <name type="scientific">Campylobacter concisus</name>
    <dbReference type="NCBI Taxonomy" id="199"/>
    <lineage>
        <taxon>Bacteria</taxon>
        <taxon>Pseudomonadati</taxon>
        <taxon>Campylobacterota</taxon>
        <taxon>Epsilonproteobacteria</taxon>
        <taxon>Campylobacterales</taxon>
        <taxon>Campylobacteraceae</taxon>
        <taxon>Campylobacter</taxon>
    </lineage>
</organism>
<proteinExistence type="predicted"/>
<gene>
    <name evidence="1" type="ORF">G5B96_00435</name>
</gene>
<dbReference type="EMBL" id="CP049232">
    <property type="protein sequence ID" value="QPI05880.1"/>
    <property type="molecule type" value="Genomic_DNA"/>
</dbReference>
<sequence length="79" mass="8879">MTNTVMLQGQNGFIITSEIISAMKQLFGEKIKVVEIDDELIDNVLDIKDAKEAEEIYARFVANNSKGTTLDELKKENCL</sequence>